<sequence length="246" mass="28046">MSLDGDPRLPVTNDDRVEIFGSLWRQTLRTPVTPPLDSLQLEPYFSYYTSECNLAMQAGSGRFAAIRTHKDIIRIAKDLGEHQTKQDAQTKLRGELKQPRSQEETEDMLEGSLTLVARLLTMVDVGPRLYVSDEPSVRWDDKGSSLKDLLTEKFSPSPSFIPEVVELDEELTINNLRRFAGLEIEWTDNLADHLRLSKGRKRISIFHHASYLKCQCSELLPPGLAEETLRTLGLLFPSHDKPTRKW</sequence>
<proteinExistence type="predicted"/>
<keyword evidence="3" id="KW-1185">Reference proteome</keyword>
<evidence type="ECO:0000256" key="1">
    <source>
        <dbReference type="SAM" id="MobiDB-lite"/>
    </source>
</evidence>
<feature type="region of interest" description="Disordered" evidence="1">
    <location>
        <begin position="83"/>
        <end position="105"/>
    </location>
</feature>
<name>A0A9P4WB24_CURKU</name>
<comment type="caution">
    <text evidence="2">The sequence shown here is derived from an EMBL/GenBank/DDBJ whole genome shotgun (WGS) entry which is preliminary data.</text>
</comment>
<dbReference type="OrthoDB" id="5428890at2759"/>
<feature type="compositionally biased region" description="Basic and acidic residues" evidence="1">
    <location>
        <begin position="83"/>
        <end position="103"/>
    </location>
</feature>
<dbReference type="EMBL" id="SWKU01000014">
    <property type="protein sequence ID" value="KAF3000774.1"/>
    <property type="molecule type" value="Genomic_DNA"/>
</dbReference>
<protein>
    <submittedName>
        <fullName evidence="2">Uncharacterized protein</fullName>
    </submittedName>
</protein>
<reference evidence="2" key="1">
    <citation type="submission" date="2019-04" db="EMBL/GenBank/DDBJ databases">
        <title>Sequencing of skin fungus with MAO and IRED activity.</title>
        <authorList>
            <person name="Marsaioli A.J."/>
            <person name="Bonatto J.M.C."/>
            <person name="Reis Junior O."/>
        </authorList>
    </citation>
    <scope>NUCLEOTIDE SEQUENCE</scope>
    <source>
        <strain evidence="2">30M1</strain>
    </source>
</reference>
<gene>
    <name evidence="2" type="ORF">E8E13_005148</name>
</gene>
<organism evidence="2 3">
    <name type="scientific">Curvularia kusanoi</name>
    <name type="common">Cochliobolus kusanoi</name>
    <dbReference type="NCBI Taxonomy" id="90978"/>
    <lineage>
        <taxon>Eukaryota</taxon>
        <taxon>Fungi</taxon>
        <taxon>Dikarya</taxon>
        <taxon>Ascomycota</taxon>
        <taxon>Pezizomycotina</taxon>
        <taxon>Dothideomycetes</taxon>
        <taxon>Pleosporomycetidae</taxon>
        <taxon>Pleosporales</taxon>
        <taxon>Pleosporineae</taxon>
        <taxon>Pleosporaceae</taxon>
        <taxon>Curvularia</taxon>
    </lineage>
</organism>
<evidence type="ECO:0000313" key="3">
    <source>
        <dbReference type="Proteomes" id="UP000801428"/>
    </source>
</evidence>
<accession>A0A9P4WB24</accession>
<evidence type="ECO:0000313" key="2">
    <source>
        <dbReference type="EMBL" id="KAF3000774.1"/>
    </source>
</evidence>
<dbReference type="AlphaFoldDB" id="A0A9P4WB24"/>
<dbReference type="Proteomes" id="UP000801428">
    <property type="component" value="Unassembled WGS sequence"/>
</dbReference>